<protein>
    <submittedName>
        <fullName evidence="2">Uncharacterized protein</fullName>
    </submittedName>
</protein>
<evidence type="ECO:0000313" key="2">
    <source>
        <dbReference type="EMBL" id="GFD53318.1"/>
    </source>
</evidence>
<dbReference type="AlphaFoldDB" id="A0A699X5X7"/>
<sequence length="103" mass="11738">VHWLDRIPVGVQDLRRVFILVEQIVNPALVEFLAHDEIQNRIIQRVIEAIRLFGEAALDERHDQGQEIIRQARAFRDQRGQRQVGGGADHQGVTLERGVGEQA</sequence>
<dbReference type="EMBL" id="BKCJ011792810">
    <property type="protein sequence ID" value="GFD53318.1"/>
    <property type="molecule type" value="Genomic_DNA"/>
</dbReference>
<name>A0A699X5X7_TANCI</name>
<feature type="non-terminal residue" evidence="2">
    <location>
        <position position="103"/>
    </location>
</feature>
<feature type="non-terminal residue" evidence="2">
    <location>
        <position position="1"/>
    </location>
</feature>
<organism evidence="2">
    <name type="scientific">Tanacetum cinerariifolium</name>
    <name type="common">Dalmatian daisy</name>
    <name type="synonym">Chrysanthemum cinerariifolium</name>
    <dbReference type="NCBI Taxonomy" id="118510"/>
    <lineage>
        <taxon>Eukaryota</taxon>
        <taxon>Viridiplantae</taxon>
        <taxon>Streptophyta</taxon>
        <taxon>Embryophyta</taxon>
        <taxon>Tracheophyta</taxon>
        <taxon>Spermatophyta</taxon>
        <taxon>Magnoliopsida</taxon>
        <taxon>eudicotyledons</taxon>
        <taxon>Gunneridae</taxon>
        <taxon>Pentapetalae</taxon>
        <taxon>asterids</taxon>
        <taxon>campanulids</taxon>
        <taxon>Asterales</taxon>
        <taxon>Asteraceae</taxon>
        <taxon>Asteroideae</taxon>
        <taxon>Anthemideae</taxon>
        <taxon>Anthemidinae</taxon>
        <taxon>Tanacetum</taxon>
    </lineage>
</organism>
<reference evidence="2" key="1">
    <citation type="journal article" date="2019" name="Sci. Rep.">
        <title>Draft genome of Tanacetum cinerariifolium, the natural source of mosquito coil.</title>
        <authorList>
            <person name="Yamashiro T."/>
            <person name="Shiraishi A."/>
            <person name="Satake H."/>
            <person name="Nakayama K."/>
        </authorList>
    </citation>
    <scope>NUCLEOTIDE SEQUENCE</scope>
</reference>
<comment type="caution">
    <text evidence="2">The sequence shown here is derived from an EMBL/GenBank/DDBJ whole genome shotgun (WGS) entry which is preliminary data.</text>
</comment>
<proteinExistence type="predicted"/>
<accession>A0A699X5X7</accession>
<gene>
    <name evidence="2" type="ORF">Tci_925287</name>
</gene>
<evidence type="ECO:0000256" key="1">
    <source>
        <dbReference type="SAM" id="MobiDB-lite"/>
    </source>
</evidence>
<feature type="region of interest" description="Disordered" evidence="1">
    <location>
        <begin position="79"/>
        <end position="103"/>
    </location>
</feature>